<sequence>MSGPNNNEDARPKTTPHFDPMAELLDLGRMRFDTETAAPSNRDTALAYPGAHTALLPRAGHAPRGLEAQVHAWTTFQYTTDEVDVKEELKGDLHGGQLHRVNRAARGEEPIIREKGGKGKAKGGDENELCAGRKPERGGLPMAKGMAEEMEKGMFWDEKII</sequence>
<feature type="region of interest" description="Disordered" evidence="1">
    <location>
        <begin position="114"/>
        <end position="143"/>
    </location>
</feature>
<reference evidence="2" key="1">
    <citation type="submission" date="2021-12" db="EMBL/GenBank/DDBJ databases">
        <title>Curvularia clavata genome.</title>
        <authorList>
            <person name="Cao Y."/>
        </authorList>
    </citation>
    <scope>NUCLEOTIDE SEQUENCE</scope>
    <source>
        <strain evidence="2">Yc1106</strain>
    </source>
</reference>
<gene>
    <name evidence="2" type="ORF">yc1106_02933</name>
</gene>
<dbReference type="EMBL" id="CP089275">
    <property type="protein sequence ID" value="USP75659.1"/>
    <property type="molecule type" value="Genomic_DNA"/>
</dbReference>
<name>A0A9Q8Z459_CURCL</name>
<organism evidence="2 3">
    <name type="scientific">Curvularia clavata</name>
    <dbReference type="NCBI Taxonomy" id="95742"/>
    <lineage>
        <taxon>Eukaryota</taxon>
        <taxon>Fungi</taxon>
        <taxon>Dikarya</taxon>
        <taxon>Ascomycota</taxon>
        <taxon>Pezizomycotina</taxon>
        <taxon>Dothideomycetes</taxon>
        <taxon>Pleosporomycetidae</taxon>
        <taxon>Pleosporales</taxon>
        <taxon>Pleosporineae</taxon>
        <taxon>Pleosporaceae</taxon>
        <taxon>Curvularia</taxon>
    </lineage>
</organism>
<proteinExistence type="predicted"/>
<dbReference type="VEuPathDB" id="FungiDB:yc1106_02933"/>
<evidence type="ECO:0000256" key="1">
    <source>
        <dbReference type="SAM" id="MobiDB-lite"/>
    </source>
</evidence>
<accession>A0A9Q8Z459</accession>
<evidence type="ECO:0000313" key="2">
    <source>
        <dbReference type="EMBL" id="USP75659.1"/>
    </source>
</evidence>
<protein>
    <submittedName>
        <fullName evidence="2">Uncharacterized protein</fullName>
    </submittedName>
</protein>
<keyword evidence="3" id="KW-1185">Reference proteome</keyword>
<dbReference type="OrthoDB" id="3784677at2759"/>
<dbReference type="AlphaFoldDB" id="A0A9Q8Z459"/>
<feature type="compositionally biased region" description="Basic and acidic residues" evidence="1">
    <location>
        <begin position="114"/>
        <end position="137"/>
    </location>
</feature>
<evidence type="ECO:0000313" key="3">
    <source>
        <dbReference type="Proteomes" id="UP001056012"/>
    </source>
</evidence>
<dbReference type="Proteomes" id="UP001056012">
    <property type="component" value="Chromosome 2"/>
</dbReference>